<keyword evidence="15" id="KW-0843">Virulence</keyword>
<dbReference type="PANTHER" id="PTHR41523:SF8">
    <property type="entry name" value="ETHYLENE RESPONSE SENSOR PROTEIN"/>
    <property type="match status" value="1"/>
</dbReference>
<dbReference type="InterPro" id="IPR013655">
    <property type="entry name" value="PAS_fold_3"/>
</dbReference>
<dbReference type="SMART" id="SM00086">
    <property type="entry name" value="PAC"/>
    <property type="match status" value="1"/>
</dbReference>
<proteinExistence type="predicted"/>
<dbReference type="InterPro" id="IPR035965">
    <property type="entry name" value="PAS-like_dom_sf"/>
</dbReference>
<evidence type="ECO:0000256" key="1">
    <source>
        <dbReference type="ARBA" id="ARBA00000085"/>
    </source>
</evidence>
<evidence type="ECO:0000256" key="6">
    <source>
        <dbReference type="ARBA" id="ARBA00022606"/>
    </source>
</evidence>
<evidence type="ECO:0000313" key="23">
    <source>
        <dbReference type="Proteomes" id="UP000440694"/>
    </source>
</evidence>
<keyword evidence="7" id="KW-0285">Flavoprotein</keyword>
<dbReference type="CDD" id="cd00130">
    <property type="entry name" value="PAS"/>
    <property type="match status" value="1"/>
</dbReference>
<evidence type="ECO:0000259" key="20">
    <source>
        <dbReference type="PROSITE" id="PS50112"/>
    </source>
</evidence>
<name>A0A6I3KGN4_9HYPH</name>
<organism evidence="22 23">
    <name type="scientific">Hyphomicrobium album</name>
    <dbReference type="NCBI Taxonomy" id="2665159"/>
    <lineage>
        <taxon>Bacteria</taxon>
        <taxon>Pseudomonadati</taxon>
        <taxon>Pseudomonadota</taxon>
        <taxon>Alphaproteobacteria</taxon>
        <taxon>Hyphomicrobiales</taxon>
        <taxon>Hyphomicrobiaceae</taxon>
        <taxon>Hyphomicrobium</taxon>
    </lineage>
</organism>
<dbReference type="CDD" id="cd00156">
    <property type="entry name" value="REC"/>
    <property type="match status" value="1"/>
</dbReference>
<dbReference type="Gene3D" id="3.40.50.2300">
    <property type="match status" value="1"/>
</dbReference>
<evidence type="ECO:0000259" key="19">
    <source>
        <dbReference type="PROSITE" id="PS50110"/>
    </source>
</evidence>
<feature type="coiled-coil region" evidence="18">
    <location>
        <begin position="124"/>
        <end position="172"/>
    </location>
</feature>
<evidence type="ECO:0000256" key="17">
    <source>
        <dbReference type="PROSITE-ProRule" id="PRU00169"/>
    </source>
</evidence>
<dbReference type="PROSITE" id="PS50113">
    <property type="entry name" value="PAC"/>
    <property type="match status" value="1"/>
</dbReference>
<keyword evidence="8" id="KW-0288">FMN</keyword>
<dbReference type="Proteomes" id="UP000440694">
    <property type="component" value="Unassembled WGS sequence"/>
</dbReference>
<feature type="modified residue" description="4-aspartylphosphate" evidence="17">
    <location>
        <position position="57"/>
    </location>
</feature>
<evidence type="ECO:0000259" key="21">
    <source>
        <dbReference type="PROSITE" id="PS50113"/>
    </source>
</evidence>
<comment type="catalytic activity">
    <reaction evidence="1">
        <text>ATP + protein L-histidine = ADP + protein N-phospho-L-histidine.</text>
        <dbReference type="EC" id="2.7.13.3"/>
    </reaction>
</comment>
<keyword evidence="11" id="KW-0547">Nucleotide-binding</keyword>
<evidence type="ECO:0000256" key="4">
    <source>
        <dbReference type="ARBA" id="ARBA00022543"/>
    </source>
</evidence>
<evidence type="ECO:0000256" key="14">
    <source>
        <dbReference type="ARBA" id="ARBA00022991"/>
    </source>
</evidence>
<evidence type="ECO:0000256" key="8">
    <source>
        <dbReference type="ARBA" id="ARBA00022643"/>
    </source>
</evidence>
<evidence type="ECO:0000256" key="5">
    <source>
        <dbReference type="ARBA" id="ARBA00022553"/>
    </source>
</evidence>
<dbReference type="Gene3D" id="3.30.450.20">
    <property type="entry name" value="PAS domain"/>
    <property type="match status" value="1"/>
</dbReference>
<keyword evidence="5 17" id="KW-0597">Phosphoprotein</keyword>
<evidence type="ECO:0000256" key="9">
    <source>
        <dbReference type="ARBA" id="ARBA00022679"/>
    </source>
</evidence>
<protein>
    <recommendedName>
        <fullName evidence="3">Blue-light-activated histidine kinase</fullName>
        <ecNumber evidence="2">2.7.13.3</ecNumber>
    </recommendedName>
</protein>
<dbReference type="InterPro" id="IPR036890">
    <property type="entry name" value="HATPase_C_sf"/>
</dbReference>
<keyword evidence="14" id="KW-0157">Chromophore</keyword>
<dbReference type="SMART" id="SM00448">
    <property type="entry name" value="REC"/>
    <property type="match status" value="1"/>
</dbReference>
<evidence type="ECO:0000256" key="11">
    <source>
        <dbReference type="ARBA" id="ARBA00022741"/>
    </source>
</evidence>
<dbReference type="PANTHER" id="PTHR41523">
    <property type="entry name" value="TWO-COMPONENT SYSTEM SENSOR PROTEIN"/>
    <property type="match status" value="1"/>
</dbReference>
<dbReference type="SUPFAM" id="SSF52172">
    <property type="entry name" value="CheY-like"/>
    <property type="match status" value="1"/>
</dbReference>
<dbReference type="Pfam" id="PF07536">
    <property type="entry name" value="HWE_HK"/>
    <property type="match status" value="1"/>
</dbReference>
<dbReference type="Gene3D" id="2.10.70.100">
    <property type="match status" value="1"/>
</dbReference>
<dbReference type="InterPro" id="IPR011006">
    <property type="entry name" value="CheY-like_superfamily"/>
</dbReference>
<dbReference type="AlphaFoldDB" id="A0A6I3KGN4"/>
<dbReference type="PROSITE" id="PS50112">
    <property type="entry name" value="PAS"/>
    <property type="match status" value="1"/>
</dbReference>
<keyword evidence="9" id="KW-0808">Transferase</keyword>
<keyword evidence="12" id="KW-0418">Kinase</keyword>
<dbReference type="Pfam" id="PF00072">
    <property type="entry name" value="Response_reg"/>
    <property type="match status" value="1"/>
</dbReference>
<evidence type="ECO:0000256" key="16">
    <source>
        <dbReference type="ARBA" id="ARBA00023170"/>
    </source>
</evidence>
<dbReference type="NCBIfam" id="TIGR00229">
    <property type="entry name" value="sensory_box"/>
    <property type="match status" value="1"/>
</dbReference>
<dbReference type="InterPro" id="IPR000014">
    <property type="entry name" value="PAS"/>
</dbReference>
<dbReference type="SMART" id="SM00911">
    <property type="entry name" value="HWE_HK"/>
    <property type="match status" value="1"/>
</dbReference>
<keyword evidence="4" id="KW-0600">Photoreceptor protein</keyword>
<keyword evidence="16" id="KW-0675">Receptor</keyword>
<keyword evidence="6" id="KW-0716">Sensory transduction</keyword>
<evidence type="ECO:0000256" key="18">
    <source>
        <dbReference type="SAM" id="Coils"/>
    </source>
</evidence>
<dbReference type="GO" id="GO:0009881">
    <property type="term" value="F:photoreceptor activity"/>
    <property type="evidence" value="ECO:0007669"/>
    <property type="project" value="UniProtKB-KW"/>
</dbReference>
<comment type="caution">
    <text evidence="22">The sequence shown here is derived from an EMBL/GenBank/DDBJ whole genome shotgun (WGS) entry which is preliminary data.</text>
</comment>
<dbReference type="InterPro" id="IPR001610">
    <property type="entry name" value="PAC"/>
</dbReference>
<dbReference type="EMBL" id="WMBQ01000001">
    <property type="protein sequence ID" value="MTD92907.1"/>
    <property type="molecule type" value="Genomic_DNA"/>
</dbReference>
<feature type="domain" description="Response regulatory" evidence="19">
    <location>
        <begin position="8"/>
        <end position="125"/>
    </location>
</feature>
<feature type="domain" description="PAS" evidence="20">
    <location>
        <begin position="162"/>
        <end position="234"/>
    </location>
</feature>
<dbReference type="Gene3D" id="3.30.565.10">
    <property type="entry name" value="Histidine kinase-like ATPase, C-terminal domain"/>
    <property type="match status" value="1"/>
</dbReference>
<evidence type="ECO:0000256" key="2">
    <source>
        <dbReference type="ARBA" id="ARBA00012438"/>
    </source>
</evidence>
<dbReference type="GO" id="GO:0000160">
    <property type="term" value="P:phosphorelay signal transduction system"/>
    <property type="evidence" value="ECO:0007669"/>
    <property type="project" value="InterPro"/>
</dbReference>
<dbReference type="InterPro" id="IPR000700">
    <property type="entry name" value="PAS-assoc_C"/>
</dbReference>
<reference evidence="22 23" key="1">
    <citation type="submission" date="2019-11" db="EMBL/GenBank/DDBJ databases">
        <title>Identification of a novel strain.</title>
        <authorList>
            <person name="Xu Q."/>
            <person name="Wang G."/>
        </authorList>
    </citation>
    <scope>NUCLEOTIDE SEQUENCE [LARGE SCALE GENOMIC DNA]</scope>
    <source>
        <strain evidence="23">xq</strain>
    </source>
</reference>
<dbReference type="InterPro" id="IPR011102">
    <property type="entry name" value="Sig_transdc_His_kinase_HWE"/>
</dbReference>
<dbReference type="RefSeq" id="WP_154737497.1">
    <property type="nucleotide sequence ID" value="NZ_WMBQ01000001.1"/>
</dbReference>
<dbReference type="GO" id="GO:0004673">
    <property type="term" value="F:protein histidine kinase activity"/>
    <property type="evidence" value="ECO:0007669"/>
    <property type="project" value="UniProtKB-EC"/>
</dbReference>
<dbReference type="InterPro" id="IPR001789">
    <property type="entry name" value="Sig_transdc_resp-reg_receiver"/>
</dbReference>
<keyword evidence="13" id="KW-0067">ATP-binding</keyword>
<keyword evidence="23" id="KW-1185">Reference proteome</keyword>
<evidence type="ECO:0000256" key="12">
    <source>
        <dbReference type="ARBA" id="ARBA00022777"/>
    </source>
</evidence>
<evidence type="ECO:0000256" key="13">
    <source>
        <dbReference type="ARBA" id="ARBA00022840"/>
    </source>
</evidence>
<feature type="domain" description="PAC" evidence="21">
    <location>
        <begin position="237"/>
        <end position="289"/>
    </location>
</feature>
<evidence type="ECO:0000256" key="3">
    <source>
        <dbReference type="ARBA" id="ARBA00021740"/>
    </source>
</evidence>
<evidence type="ECO:0000256" key="15">
    <source>
        <dbReference type="ARBA" id="ARBA00023026"/>
    </source>
</evidence>
<evidence type="ECO:0000313" key="22">
    <source>
        <dbReference type="EMBL" id="MTD92907.1"/>
    </source>
</evidence>
<sequence length="480" mass="53067">MTARQPVNILLVDDQPAKLLSYEVILGELGENLIKANSAGEALGALLKTDVAVVLVDVCMPDLDGFQLAEMIRGHPRYEKTAIIFISAIQVTDLDRIRGYKSGAVDYVPVPVIPEILRAKVRIFAELYRKNRQLEEFAADLERRVAERTAELEQSTDRLRESEERLRQALSAARMGTWRRDLATQMSQRDASFNAIMGLPAVDSTATVEERLEEIHPDDRQGVMEAWTTAVTGRGDYEAEFRVKRRDGVTRWVRDQGRFVAGDNGQSDCLAGLTLDITERKKAEEAQGLLIQELNHRVKNMLTTVQAIALQSLNGAQTADKDRFLSRIQALATCHNLLTRSSWEGAHLRDILESTFAPHRSQQAAQRISLSGVDTLLTSRDALSVTLALHELVTNAVKHGAFANNEGRIELTWQVDPDPSARLHLSWSEAGGPPVSPPSHKGFGSRLLTSLAAQSGAAYSCEYQPAGFKCRLALPLEARA</sequence>
<dbReference type="EC" id="2.7.13.3" evidence="2"/>
<evidence type="ECO:0000256" key="10">
    <source>
        <dbReference type="ARBA" id="ARBA00022737"/>
    </source>
</evidence>
<evidence type="ECO:0000256" key="7">
    <source>
        <dbReference type="ARBA" id="ARBA00022630"/>
    </source>
</evidence>
<dbReference type="Pfam" id="PF08447">
    <property type="entry name" value="PAS_3"/>
    <property type="match status" value="1"/>
</dbReference>
<keyword evidence="18" id="KW-0175">Coiled coil</keyword>
<dbReference type="GO" id="GO:0005524">
    <property type="term" value="F:ATP binding"/>
    <property type="evidence" value="ECO:0007669"/>
    <property type="project" value="UniProtKB-KW"/>
</dbReference>
<dbReference type="SUPFAM" id="SSF55874">
    <property type="entry name" value="ATPase domain of HSP90 chaperone/DNA topoisomerase II/histidine kinase"/>
    <property type="match status" value="1"/>
</dbReference>
<dbReference type="SUPFAM" id="SSF55785">
    <property type="entry name" value="PYP-like sensor domain (PAS domain)"/>
    <property type="match status" value="1"/>
</dbReference>
<accession>A0A6I3KGN4</accession>
<dbReference type="PROSITE" id="PS50110">
    <property type="entry name" value="RESPONSE_REGULATORY"/>
    <property type="match status" value="1"/>
</dbReference>
<gene>
    <name evidence="22" type="ORF">GIW81_01005</name>
</gene>
<keyword evidence="10" id="KW-0677">Repeat</keyword>